<accession>A0A2W1LNT9</accession>
<dbReference type="InterPro" id="IPR029063">
    <property type="entry name" value="SAM-dependent_MTases_sf"/>
</dbReference>
<keyword evidence="4" id="KW-1185">Reference proteome</keyword>
<dbReference type="GO" id="GO:0008168">
    <property type="term" value="F:methyltransferase activity"/>
    <property type="evidence" value="ECO:0007669"/>
    <property type="project" value="UniProtKB-KW"/>
</dbReference>
<keyword evidence="2" id="KW-0808">Transferase</keyword>
<evidence type="ECO:0000313" key="4">
    <source>
        <dbReference type="Proteomes" id="UP000249522"/>
    </source>
</evidence>
<organism evidence="3 4">
    <name type="scientific">Paenibacillus sambharensis</name>
    <dbReference type="NCBI Taxonomy" id="1803190"/>
    <lineage>
        <taxon>Bacteria</taxon>
        <taxon>Bacillati</taxon>
        <taxon>Bacillota</taxon>
        <taxon>Bacilli</taxon>
        <taxon>Bacillales</taxon>
        <taxon>Paenibacillaceae</taxon>
        <taxon>Paenibacillus</taxon>
    </lineage>
</organism>
<dbReference type="GO" id="GO:0032259">
    <property type="term" value="P:methylation"/>
    <property type="evidence" value="ECO:0007669"/>
    <property type="project" value="UniProtKB-KW"/>
</dbReference>
<reference evidence="3 4" key="1">
    <citation type="submission" date="2018-06" db="EMBL/GenBank/DDBJ databases">
        <title>Paenibacillus imtechensis sp. nov.</title>
        <authorList>
            <person name="Pinnaka A.K."/>
            <person name="Singh H."/>
            <person name="Kaur M."/>
        </authorList>
    </citation>
    <scope>NUCLEOTIDE SEQUENCE [LARGE SCALE GENOMIC DNA]</scope>
    <source>
        <strain evidence="3 4">SMB1</strain>
    </source>
</reference>
<evidence type="ECO:0000256" key="2">
    <source>
        <dbReference type="ARBA" id="ARBA00022679"/>
    </source>
</evidence>
<dbReference type="Pfam" id="PF04072">
    <property type="entry name" value="LCM"/>
    <property type="match status" value="1"/>
</dbReference>
<evidence type="ECO:0000256" key="1">
    <source>
        <dbReference type="ARBA" id="ARBA00022603"/>
    </source>
</evidence>
<sequence>MPLGLLHVFLCSWCSYTLKRYVILGAGLDTFCFRYPEVEDKLKIFEIDHPATQEYKKKRIAERNIVVPGHLHSMLEGAGLHIYEHLAPVEINEQFFRDRTDDLTAFETIHFIHAIKK</sequence>
<evidence type="ECO:0008006" key="5">
    <source>
        <dbReference type="Google" id="ProtNLM"/>
    </source>
</evidence>
<evidence type="ECO:0000313" key="3">
    <source>
        <dbReference type="EMBL" id="PZD96545.1"/>
    </source>
</evidence>
<comment type="caution">
    <text evidence="3">The sequence shown here is derived from an EMBL/GenBank/DDBJ whole genome shotgun (WGS) entry which is preliminary data.</text>
</comment>
<name>A0A2W1LNT9_9BACL</name>
<dbReference type="InterPro" id="IPR007213">
    <property type="entry name" value="Ppm1/Ppm2/Tcmp"/>
</dbReference>
<proteinExistence type="predicted"/>
<dbReference type="EMBL" id="QKRB01000037">
    <property type="protein sequence ID" value="PZD96545.1"/>
    <property type="molecule type" value="Genomic_DNA"/>
</dbReference>
<dbReference type="Proteomes" id="UP000249522">
    <property type="component" value="Unassembled WGS sequence"/>
</dbReference>
<protein>
    <recommendedName>
        <fullName evidence="5">S-adenosyl-L-methionine-dependent methyltransferase</fullName>
    </recommendedName>
</protein>
<keyword evidence="1" id="KW-0489">Methyltransferase</keyword>
<dbReference type="Gene3D" id="3.40.50.150">
    <property type="entry name" value="Vaccinia Virus protein VP39"/>
    <property type="match status" value="1"/>
</dbReference>
<gene>
    <name evidence="3" type="ORF">DNH61_07010</name>
</gene>
<dbReference type="SUPFAM" id="SSF53335">
    <property type="entry name" value="S-adenosyl-L-methionine-dependent methyltransferases"/>
    <property type="match status" value="1"/>
</dbReference>
<dbReference type="AlphaFoldDB" id="A0A2W1LNT9"/>
<dbReference type="OrthoDB" id="9806164at2"/>